<evidence type="ECO:0000313" key="1">
    <source>
        <dbReference type="EMBL" id="SUC33700.1"/>
    </source>
</evidence>
<sequence>MYRKSAKQKQLEYLGKYLSNGYQFALVDELGEVKSAYLYQYETKHTRVLKGQKIVKLKELFDSVLSQ</sequence>
<dbReference type="Proteomes" id="UP000255129">
    <property type="component" value="Unassembled WGS sequence"/>
</dbReference>
<evidence type="ECO:0000313" key="2">
    <source>
        <dbReference type="Proteomes" id="UP000255129"/>
    </source>
</evidence>
<proteinExistence type="predicted"/>
<dbReference type="EMBL" id="UGUA01000001">
    <property type="protein sequence ID" value="SUC33700.1"/>
    <property type="molecule type" value="Genomic_DNA"/>
</dbReference>
<reference evidence="1 2" key="1">
    <citation type="submission" date="2018-06" db="EMBL/GenBank/DDBJ databases">
        <authorList>
            <consortium name="Pathogen Informatics"/>
            <person name="Doyle S."/>
        </authorList>
    </citation>
    <scope>NUCLEOTIDE SEQUENCE [LARGE SCALE GENOMIC DNA]</scope>
    <source>
        <strain evidence="1 2">NCTC12026</strain>
    </source>
</reference>
<gene>
    <name evidence="1" type="ORF">NCTC12026_00021</name>
</gene>
<name>A0A379FY65_9GAMM</name>
<dbReference type="AlphaFoldDB" id="A0A379FY65"/>
<dbReference type="GeneID" id="89492312"/>
<organism evidence="1 2">
    <name type="scientific">Providencia rustigianii</name>
    <dbReference type="NCBI Taxonomy" id="158850"/>
    <lineage>
        <taxon>Bacteria</taxon>
        <taxon>Pseudomonadati</taxon>
        <taxon>Pseudomonadota</taxon>
        <taxon>Gammaproteobacteria</taxon>
        <taxon>Enterobacterales</taxon>
        <taxon>Morganellaceae</taxon>
        <taxon>Providencia</taxon>
    </lineage>
</organism>
<dbReference type="RefSeq" id="WP_113532726.1">
    <property type="nucleotide sequence ID" value="NZ_UGUA01000001.1"/>
</dbReference>
<protein>
    <submittedName>
        <fullName evidence="1">Uncharacterized protein</fullName>
    </submittedName>
</protein>
<accession>A0A379FY65</accession>